<dbReference type="PANTHER" id="PTHR12216">
    <property type="entry name" value="UROCANATE HYDRATASE"/>
    <property type="match status" value="1"/>
</dbReference>
<feature type="domain" description="Urocanase C-terminal" evidence="12">
    <location>
        <begin position="437"/>
        <end position="665"/>
    </location>
</feature>
<feature type="domain" description="Urocanase Rossmann-like" evidence="10">
    <location>
        <begin position="214"/>
        <end position="434"/>
    </location>
</feature>
<keyword evidence="14" id="KW-1185">Reference proteome</keyword>
<evidence type="ECO:0000256" key="7">
    <source>
        <dbReference type="ARBA" id="ARBA00023239"/>
    </source>
</evidence>
<comment type="cofactor">
    <cofactor evidence="1">
        <name>NAD(+)</name>
        <dbReference type="ChEBI" id="CHEBI:57540"/>
    </cofactor>
</comment>
<evidence type="ECO:0000256" key="1">
    <source>
        <dbReference type="ARBA" id="ARBA00001911"/>
    </source>
</evidence>
<dbReference type="Pfam" id="PF17392">
    <property type="entry name" value="Urocanase_C"/>
    <property type="match status" value="1"/>
</dbReference>
<dbReference type="InterPro" id="IPR036190">
    <property type="entry name" value="Urocanase_sf"/>
</dbReference>
<comment type="catalytic activity">
    <reaction evidence="9">
        <text>4-imidazolone-5-propanoate = trans-urocanate + H2O</text>
        <dbReference type="Rhea" id="RHEA:13101"/>
        <dbReference type="ChEBI" id="CHEBI:15377"/>
        <dbReference type="ChEBI" id="CHEBI:17771"/>
        <dbReference type="ChEBI" id="CHEBI:77893"/>
        <dbReference type="EC" id="4.2.1.49"/>
    </reaction>
</comment>
<evidence type="ECO:0000256" key="4">
    <source>
        <dbReference type="ARBA" id="ARBA00011992"/>
    </source>
</evidence>
<reference evidence="13 14" key="1">
    <citation type="submission" date="2023-08" db="EMBL/GenBank/DDBJ databases">
        <title>A Necator americanus chromosomal reference genome.</title>
        <authorList>
            <person name="Ilik V."/>
            <person name="Petrzelkova K.J."/>
            <person name="Pardy F."/>
            <person name="Fuh T."/>
            <person name="Niatou-Singa F.S."/>
            <person name="Gouil Q."/>
            <person name="Baker L."/>
            <person name="Ritchie M.E."/>
            <person name="Jex A.R."/>
            <person name="Gazzola D."/>
            <person name="Li H."/>
            <person name="Toshio Fujiwara R."/>
            <person name="Zhan B."/>
            <person name="Aroian R.V."/>
            <person name="Pafco B."/>
            <person name="Schwarz E.M."/>
        </authorList>
    </citation>
    <scope>NUCLEOTIDE SEQUENCE [LARGE SCALE GENOMIC DNA]</scope>
    <source>
        <strain evidence="13 14">Aroian</strain>
        <tissue evidence="13">Whole animal</tissue>
    </source>
</reference>
<dbReference type="EMBL" id="JAVFWL010000004">
    <property type="protein sequence ID" value="KAK6747281.1"/>
    <property type="molecule type" value="Genomic_DNA"/>
</dbReference>
<proteinExistence type="inferred from homology"/>
<dbReference type="Pfam" id="PF17391">
    <property type="entry name" value="Urocanase_N"/>
    <property type="match status" value="1"/>
</dbReference>
<evidence type="ECO:0000259" key="11">
    <source>
        <dbReference type="Pfam" id="PF17391"/>
    </source>
</evidence>
<dbReference type="InterPro" id="IPR035400">
    <property type="entry name" value="Urocanase_N"/>
</dbReference>
<comment type="caution">
    <text evidence="13">The sequence shown here is derived from an EMBL/GenBank/DDBJ whole genome shotgun (WGS) entry which is preliminary data.</text>
</comment>
<evidence type="ECO:0000259" key="10">
    <source>
        <dbReference type="Pfam" id="PF01175"/>
    </source>
</evidence>
<name>A0ABR1DCY2_NECAM</name>
<dbReference type="EC" id="4.2.1.49" evidence="4"/>
<evidence type="ECO:0000256" key="6">
    <source>
        <dbReference type="ARBA" id="ARBA00023027"/>
    </source>
</evidence>
<evidence type="ECO:0000256" key="3">
    <source>
        <dbReference type="ARBA" id="ARBA00007578"/>
    </source>
</evidence>
<dbReference type="Gene3D" id="3.40.50.10730">
    <property type="entry name" value="Urocanase like domains"/>
    <property type="match status" value="1"/>
</dbReference>
<dbReference type="InterPro" id="IPR035401">
    <property type="entry name" value="Urocanase_C"/>
</dbReference>
<comment type="similarity">
    <text evidence="3">Belongs to the urocanase family.</text>
</comment>
<dbReference type="InterPro" id="IPR023637">
    <property type="entry name" value="Urocanase-like"/>
</dbReference>
<evidence type="ECO:0000313" key="13">
    <source>
        <dbReference type="EMBL" id="KAK6747281.1"/>
    </source>
</evidence>
<comment type="pathway">
    <text evidence="2">Amino-acid degradation; L-histidine degradation into L-glutamate; N-formimidoyl-L-glutamate from L-histidine: step 2/3.</text>
</comment>
<evidence type="ECO:0000313" key="14">
    <source>
        <dbReference type="Proteomes" id="UP001303046"/>
    </source>
</evidence>
<dbReference type="PANTHER" id="PTHR12216:SF3">
    <property type="entry name" value="UROCANATE HYDRATASE"/>
    <property type="match status" value="1"/>
</dbReference>
<dbReference type="SUPFAM" id="SSF111326">
    <property type="entry name" value="Urocanase"/>
    <property type="match status" value="1"/>
</dbReference>
<organism evidence="13 14">
    <name type="scientific">Necator americanus</name>
    <name type="common">Human hookworm</name>
    <dbReference type="NCBI Taxonomy" id="51031"/>
    <lineage>
        <taxon>Eukaryota</taxon>
        <taxon>Metazoa</taxon>
        <taxon>Ecdysozoa</taxon>
        <taxon>Nematoda</taxon>
        <taxon>Chromadorea</taxon>
        <taxon>Rhabditida</taxon>
        <taxon>Rhabditina</taxon>
        <taxon>Rhabditomorpha</taxon>
        <taxon>Strongyloidea</taxon>
        <taxon>Ancylostomatidae</taxon>
        <taxon>Bunostominae</taxon>
        <taxon>Necator</taxon>
    </lineage>
</organism>
<dbReference type="InterPro" id="IPR038364">
    <property type="entry name" value="Urocanase_central_sf"/>
</dbReference>
<dbReference type="PROSITE" id="PS01233">
    <property type="entry name" value="UROCANASE"/>
    <property type="match status" value="1"/>
</dbReference>
<dbReference type="InterPro" id="IPR035085">
    <property type="entry name" value="Urocanase_Rossmann-like"/>
</dbReference>
<evidence type="ECO:0000256" key="2">
    <source>
        <dbReference type="ARBA" id="ARBA00004794"/>
    </source>
</evidence>
<keyword evidence="7" id="KW-0456">Lyase</keyword>
<dbReference type="InterPro" id="IPR055351">
    <property type="entry name" value="Urocanase"/>
</dbReference>
<evidence type="ECO:0000256" key="8">
    <source>
        <dbReference type="ARBA" id="ARBA00031640"/>
    </source>
</evidence>
<evidence type="ECO:0000256" key="5">
    <source>
        <dbReference type="ARBA" id="ARBA00022808"/>
    </source>
</evidence>
<evidence type="ECO:0000256" key="9">
    <source>
        <dbReference type="ARBA" id="ARBA00047623"/>
    </source>
</evidence>
<protein>
    <recommendedName>
        <fullName evidence="4">urocanate hydratase</fullName>
        <ecNumber evidence="4">4.2.1.49</ecNumber>
    </recommendedName>
    <alternativeName>
        <fullName evidence="8">Imidazolonepropionate hydrolase</fullName>
    </alternativeName>
</protein>
<dbReference type="Gene3D" id="3.40.1770.10">
    <property type="entry name" value="Urocanase superfamily"/>
    <property type="match status" value="2"/>
</dbReference>
<sequence>MTITSLFVDIFDPLPAYPTEQKAAKVPHAPKRPCPLNRDEKIMAVRNALRYVPKKHHQLLAKEFVEELEQYGHIYAFRFMPNFHLKAPSLSEIPAKSQQAAAIILMILNNLDPEVAQFPQELVTYGGNGQVFSNWIQFRLVLRYLAQMSVEQTLVLYSGHPLGLFPSHANAPRVTITNGMMIPNFSTKPLYDKMFALGVTQYGQMTAGSFCYIGPQGIVHGTTITIMNAGRRYLNVSDLTGKVFVTAGLGGMSGAQPKAATIAGCISVTAEVIADALLKRYNQGWIDEYSSDLSEIINLIRKYRKEKKTRSIGYLGNIVDLWERLAAEPDHLVDLGSDQTSLHNPFLGGYYPVGISVEDANKLMTSEPEHFKKLVQRSLLRHIAAIDTLAARGMHFWDYGNAFLVECQRAGANMRHPQAKDDKTFRYPSYMQDIMGDIFSMGFGPFRWVCTSQKSEDLEKTDKIACEVIRKLMEKKDRLELAKVPPPCHCDYLRNFTTVPEHVRQQYLDNKKWIEGAAANRLVVGSQARILYSDQEGRIAIALAFNDAVRDGRISAPIVLSRDHHDVSGTDSPFRETSNIMDGSALTADMAVQNVIGDSFRGATWVSLHNGGGVGWGDVINGGFGMLLDGSQEAAKNASEMLQWDVSNGVARRSWSGNEKAREAIIRTQAQNKNLVVTIPYDADDQLLERFF</sequence>
<keyword evidence="5" id="KW-0369">Histidine metabolism</keyword>
<keyword evidence="6" id="KW-0520">NAD</keyword>
<dbReference type="Pfam" id="PF01175">
    <property type="entry name" value="Urocanase"/>
    <property type="match status" value="1"/>
</dbReference>
<accession>A0ABR1DCY2</accession>
<gene>
    <name evidence="13" type="primary">Necator_chrIV.g13763</name>
    <name evidence="13" type="ORF">RB195_000471</name>
</gene>
<feature type="domain" description="Urocanase N-terminal" evidence="11">
    <location>
        <begin position="86"/>
        <end position="211"/>
    </location>
</feature>
<dbReference type="PIRSF" id="PIRSF001423">
    <property type="entry name" value="Urocanate_hydrat"/>
    <property type="match status" value="1"/>
</dbReference>
<dbReference type="Proteomes" id="UP001303046">
    <property type="component" value="Unassembled WGS sequence"/>
</dbReference>
<dbReference type="InterPro" id="IPR023636">
    <property type="entry name" value="Urocanase_CS"/>
</dbReference>
<dbReference type="HAMAP" id="MF_00577">
    <property type="entry name" value="HutU"/>
    <property type="match status" value="1"/>
</dbReference>
<evidence type="ECO:0000259" key="12">
    <source>
        <dbReference type="Pfam" id="PF17392"/>
    </source>
</evidence>
<dbReference type="NCBIfam" id="NF003820">
    <property type="entry name" value="PRK05414.1"/>
    <property type="match status" value="1"/>
</dbReference>